<evidence type="ECO:0000256" key="11">
    <source>
        <dbReference type="ARBA" id="ARBA00047273"/>
    </source>
</evidence>
<dbReference type="Pfam" id="PF10250">
    <property type="entry name" value="O-FucT"/>
    <property type="match status" value="1"/>
</dbReference>
<dbReference type="EC" id="2.4.1.221" evidence="3"/>
<dbReference type="InterPro" id="IPR019378">
    <property type="entry name" value="GDP-Fuc_O-FucTrfase"/>
</dbReference>
<keyword evidence="15" id="KW-1185">Reference proteome</keyword>
<feature type="signal peptide" evidence="13">
    <location>
        <begin position="1"/>
        <end position="16"/>
    </location>
</feature>
<protein>
    <recommendedName>
        <fullName evidence="9">GDP-fucose protein O-fucosyltransferase 2</fullName>
        <ecNumber evidence="3">2.4.1.221</ecNumber>
    </recommendedName>
    <alternativeName>
        <fullName evidence="10">Peptide-O-fucosyltransferase 2</fullName>
    </alternativeName>
</protein>
<dbReference type="Gene3D" id="3.40.50.11340">
    <property type="match status" value="1"/>
</dbReference>
<accession>A0ABN8LA59</accession>
<dbReference type="CDD" id="cd11298">
    <property type="entry name" value="O-FucT-2"/>
    <property type="match status" value="1"/>
</dbReference>
<evidence type="ECO:0000256" key="12">
    <source>
        <dbReference type="ARBA" id="ARBA00048647"/>
    </source>
</evidence>
<feature type="chain" id="PRO_5047320063" description="GDP-fucose protein O-fucosyltransferase 2" evidence="13">
    <location>
        <begin position="17"/>
        <end position="406"/>
    </location>
</feature>
<evidence type="ECO:0000256" key="9">
    <source>
        <dbReference type="ARBA" id="ARBA00026232"/>
    </source>
</evidence>
<evidence type="ECO:0000313" key="14">
    <source>
        <dbReference type="EMBL" id="CAH2987719.1"/>
    </source>
</evidence>
<evidence type="ECO:0000256" key="6">
    <source>
        <dbReference type="ARBA" id="ARBA00023253"/>
    </source>
</evidence>
<comment type="similarity">
    <text evidence="8">Belongs to the glycosyltransferase 68 family.</text>
</comment>
<reference evidence="14" key="1">
    <citation type="submission" date="2021-12" db="EMBL/GenBank/DDBJ databases">
        <authorList>
            <person name="King R."/>
        </authorList>
    </citation>
    <scope>NUCLEOTIDE SEQUENCE</scope>
</reference>
<evidence type="ECO:0000256" key="7">
    <source>
        <dbReference type="ARBA" id="ARBA00023277"/>
    </source>
</evidence>
<dbReference type="PANTHER" id="PTHR13398">
    <property type="entry name" value="GDP-FUCOSE PROTEIN O-FUCOSYLTRANSFERASE 2"/>
    <property type="match status" value="1"/>
</dbReference>
<dbReference type="Proteomes" id="UP001153292">
    <property type="component" value="Chromosome 26"/>
</dbReference>
<gene>
    <name evidence="14" type="ORF">CHILSU_LOCUS7285</name>
</gene>
<evidence type="ECO:0000256" key="1">
    <source>
        <dbReference type="ARBA" id="ARBA00004240"/>
    </source>
</evidence>
<dbReference type="Gene3D" id="3.40.50.11350">
    <property type="match status" value="1"/>
</dbReference>
<keyword evidence="5" id="KW-0256">Endoplasmic reticulum</keyword>
<proteinExistence type="inferred from homology"/>
<name>A0ABN8LA59_CHISP</name>
<sequence>MIFLNLFIINLLTTAAEPNSDIGFCDASSRNCENLVKETSVYKQIFYDVNPPEGFNLRRDVYMRFAIMLSDARKRGRVDWRLVLPPWHNLYHWRSSSAKSKQQPWSSYFDIESLKSFAPVMELHEVFSEINSNVLKIDTLYVLENFEDPFENGVFQDKWQLSSGCVYVGNYFGYKNITATETVCVKFQGPISKLWELILQHPTDRRVMIAHGEIPLHDNYGTKTYWQCRKSMKFNKNLIQIAKNFMFNSLKCKTDKCSTYLSVHWRRKDFAYSRPNDVPSIANTVKQIDGAVKNKFLNVKKIFIASDASSNELKALDEQLHNLNYEVYRFTATKDALKELNDGEVAIIDQIICSHAAYFIGTHESTFSFRIQEEREILGFDSDTTFNRLCPDSGPCEKPSKWTLIE</sequence>
<dbReference type="InterPro" id="IPR045130">
    <property type="entry name" value="OFUT2-like"/>
</dbReference>
<keyword evidence="7" id="KW-0119">Carbohydrate metabolism</keyword>
<evidence type="ECO:0000256" key="2">
    <source>
        <dbReference type="ARBA" id="ARBA00004922"/>
    </source>
</evidence>
<evidence type="ECO:0000256" key="4">
    <source>
        <dbReference type="ARBA" id="ARBA00022679"/>
    </source>
</evidence>
<dbReference type="PANTHER" id="PTHR13398:SF0">
    <property type="entry name" value="GDP-FUCOSE PROTEIN O-FUCOSYLTRANSFERASE 2"/>
    <property type="match status" value="1"/>
</dbReference>
<comment type="catalytic activity">
    <reaction evidence="11">
        <text>L-threonyl-[protein] + GDP-beta-L-fucose = 3-O-(alpha-L-fucosyl)-L-threonyl-[protein] + GDP + H(+)</text>
        <dbReference type="Rhea" id="RHEA:70491"/>
        <dbReference type="Rhea" id="RHEA-COMP:11060"/>
        <dbReference type="Rhea" id="RHEA-COMP:17915"/>
        <dbReference type="ChEBI" id="CHEBI:15378"/>
        <dbReference type="ChEBI" id="CHEBI:30013"/>
        <dbReference type="ChEBI" id="CHEBI:57273"/>
        <dbReference type="ChEBI" id="CHEBI:58189"/>
        <dbReference type="ChEBI" id="CHEBI:189631"/>
        <dbReference type="EC" id="2.4.1.221"/>
    </reaction>
    <physiologicalReaction direction="left-to-right" evidence="11">
        <dbReference type="Rhea" id="RHEA:70492"/>
    </physiologicalReaction>
</comment>
<comment type="catalytic activity">
    <reaction evidence="12">
        <text>L-seryl-[protein] + GDP-beta-L-fucose = 3-O-(alpha-L-fucosyl)-L-seryl-[protein] + GDP + H(+)</text>
        <dbReference type="Rhea" id="RHEA:63644"/>
        <dbReference type="Rhea" id="RHEA-COMP:9863"/>
        <dbReference type="Rhea" id="RHEA-COMP:17914"/>
        <dbReference type="ChEBI" id="CHEBI:15378"/>
        <dbReference type="ChEBI" id="CHEBI:29999"/>
        <dbReference type="ChEBI" id="CHEBI:57273"/>
        <dbReference type="ChEBI" id="CHEBI:58189"/>
        <dbReference type="ChEBI" id="CHEBI:189632"/>
        <dbReference type="EC" id="2.4.1.221"/>
    </reaction>
    <physiologicalReaction direction="left-to-right" evidence="12">
        <dbReference type="Rhea" id="RHEA:63645"/>
    </physiologicalReaction>
</comment>
<dbReference type="EMBL" id="OU963919">
    <property type="protein sequence ID" value="CAH2987719.1"/>
    <property type="molecule type" value="Genomic_DNA"/>
</dbReference>
<comment type="subcellular location">
    <subcellularLocation>
        <location evidence="1">Endoplasmic reticulum</location>
    </subcellularLocation>
</comment>
<evidence type="ECO:0000256" key="13">
    <source>
        <dbReference type="SAM" id="SignalP"/>
    </source>
</evidence>
<evidence type="ECO:0000256" key="10">
    <source>
        <dbReference type="ARBA" id="ARBA00033083"/>
    </source>
</evidence>
<keyword evidence="13" id="KW-0732">Signal</keyword>
<keyword evidence="4" id="KW-0808">Transferase</keyword>
<evidence type="ECO:0000256" key="3">
    <source>
        <dbReference type="ARBA" id="ARBA00012196"/>
    </source>
</evidence>
<keyword evidence="6" id="KW-0294">Fucose metabolism</keyword>
<comment type="pathway">
    <text evidence="2">Protein modification; protein glycosylation.</text>
</comment>
<organism evidence="14 15">
    <name type="scientific">Chilo suppressalis</name>
    <name type="common">Asiatic rice borer moth</name>
    <dbReference type="NCBI Taxonomy" id="168631"/>
    <lineage>
        <taxon>Eukaryota</taxon>
        <taxon>Metazoa</taxon>
        <taxon>Ecdysozoa</taxon>
        <taxon>Arthropoda</taxon>
        <taxon>Hexapoda</taxon>
        <taxon>Insecta</taxon>
        <taxon>Pterygota</taxon>
        <taxon>Neoptera</taxon>
        <taxon>Endopterygota</taxon>
        <taxon>Lepidoptera</taxon>
        <taxon>Glossata</taxon>
        <taxon>Ditrysia</taxon>
        <taxon>Pyraloidea</taxon>
        <taxon>Crambidae</taxon>
        <taxon>Crambinae</taxon>
        <taxon>Chilo</taxon>
    </lineage>
</organism>
<evidence type="ECO:0000313" key="15">
    <source>
        <dbReference type="Proteomes" id="UP001153292"/>
    </source>
</evidence>
<evidence type="ECO:0000256" key="5">
    <source>
        <dbReference type="ARBA" id="ARBA00022824"/>
    </source>
</evidence>
<evidence type="ECO:0000256" key="8">
    <source>
        <dbReference type="ARBA" id="ARBA00025803"/>
    </source>
</evidence>